<feature type="transmembrane region" description="Helical" evidence="5">
    <location>
        <begin position="140"/>
        <end position="157"/>
    </location>
</feature>
<evidence type="ECO:0000256" key="2">
    <source>
        <dbReference type="ARBA" id="ARBA00022692"/>
    </source>
</evidence>
<comment type="subcellular location">
    <subcellularLocation>
        <location evidence="1">Membrane</location>
        <topology evidence="1">Multi-pass membrane protein</topology>
    </subcellularLocation>
</comment>
<dbReference type="GO" id="GO:0004252">
    <property type="term" value="F:serine-type endopeptidase activity"/>
    <property type="evidence" value="ECO:0007669"/>
    <property type="project" value="InterPro"/>
</dbReference>
<protein>
    <submittedName>
        <fullName evidence="7">Rhombosortase</fullName>
    </submittedName>
</protein>
<dbReference type="PANTHER" id="PTHR43731:SF16">
    <property type="entry name" value="RHOMBOSORTASE"/>
    <property type="match status" value="1"/>
</dbReference>
<keyword evidence="4 5" id="KW-0472">Membrane</keyword>
<dbReference type="InterPro" id="IPR035952">
    <property type="entry name" value="Rhomboid-like_sf"/>
</dbReference>
<proteinExistence type="predicted"/>
<feature type="transmembrane region" description="Helical" evidence="5">
    <location>
        <begin position="64"/>
        <end position="82"/>
    </location>
</feature>
<dbReference type="SUPFAM" id="SSF144091">
    <property type="entry name" value="Rhomboid-like"/>
    <property type="match status" value="1"/>
</dbReference>
<dbReference type="GO" id="GO:0016020">
    <property type="term" value="C:membrane"/>
    <property type="evidence" value="ECO:0007669"/>
    <property type="project" value="UniProtKB-SubCell"/>
</dbReference>
<organism evidence="7 8">
    <name type="scientific">Vibrio qinghaiensis</name>
    <dbReference type="NCBI Taxonomy" id="2025808"/>
    <lineage>
        <taxon>Bacteria</taxon>
        <taxon>Pseudomonadati</taxon>
        <taxon>Pseudomonadota</taxon>
        <taxon>Gammaproteobacteria</taxon>
        <taxon>Vibrionales</taxon>
        <taxon>Vibrionaceae</taxon>
        <taxon>Vibrio</taxon>
    </lineage>
</organism>
<evidence type="ECO:0000313" key="7">
    <source>
        <dbReference type="EMBL" id="ASU22656.1"/>
    </source>
</evidence>
<evidence type="ECO:0000256" key="3">
    <source>
        <dbReference type="ARBA" id="ARBA00022989"/>
    </source>
</evidence>
<feature type="domain" description="Peptidase S54 rhomboid" evidence="6">
    <location>
        <begin position="50"/>
        <end position="186"/>
    </location>
</feature>
<dbReference type="NCBIfam" id="TIGR03902">
    <property type="entry name" value="rhom_GG_sort"/>
    <property type="match status" value="1"/>
</dbReference>
<evidence type="ECO:0000256" key="1">
    <source>
        <dbReference type="ARBA" id="ARBA00004141"/>
    </source>
</evidence>
<sequence>MNYFRLCLLNINHQKNRYFALLAISLVCLGLQWPPLAALSAWNRPAIEAGQWWRILTGNFTHTNFTHLGMNLAGLWIIHFVFQPSSKKWLISLLATSLMVGVSLFLSRMQVYVGLSGALHGMFAYLALQEALQGRRSSWLLVVGVIVKVVWEQMFGASSSTSELINARVAIEAHLAGMLAGLIFAIGEWLRSKKTEK</sequence>
<evidence type="ECO:0000313" key="8">
    <source>
        <dbReference type="Proteomes" id="UP000215148"/>
    </source>
</evidence>
<keyword evidence="3 5" id="KW-1133">Transmembrane helix</keyword>
<dbReference type="InterPro" id="IPR050925">
    <property type="entry name" value="Rhomboid_protease_S54"/>
</dbReference>
<feature type="transmembrane region" description="Helical" evidence="5">
    <location>
        <begin position="169"/>
        <end position="190"/>
    </location>
</feature>
<dbReference type="KEGG" id="vqi:CCZ37_08635"/>
<dbReference type="InterPro" id="IPR022764">
    <property type="entry name" value="Peptidase_S54_rhomboid_dom"/>
</dbReference>
<dbReference type="EMBL" id="CP022741">
    <property type="protein sequence ID" value="ASU22656.1"/>
    <property type="molecule type" value="Genomic_DNA"/>
</dbReference>
<keyword evidence="2 5" id="KW-0812">Transmembrane</keyword>
<dbReference type="Gene3D" id="1.20.1540.10">
    <property type="entry name" value="Rhomboid-like"/>
    <property type="match status" value="1"/>
</dbReference>
<name>A0A223MYL6_9VIBR</name>
<dbReference type="Pfam" id="PF01694">
    <property type="entry name" value="Rhomboid"/>
    <property type="match status" value="1"/>
</dbReference>
<keyword evidence="8" id="KW-1185">Reference proteome</keyword>
<evidence type="ECO:0000256" key="4">
    <source>
        <dbReference type="ARBA" id="ARBA00023136"/>
    </source>
</evidence>
<dbReference type="Proteomes" id="UP000215148">
    <property type="component" value="Chromosome 1"/>
</dbReference>
<dbReference type="RefSeq" id="WP_094500313.1">
    <property type="nucleotide sequence ID" value="NZ_CAWNHI010000001.1"/>
</dbReference>
<feature type="transmembrane region" description="Helical" evidence="5">
    <location>
        <begin position="112"/>
        <end position="128"/>
    </location>
</feature>
<accession>A0A223MYL6</accession>
<evidence type="ECO:0000259" key="6">
    <source>
        <dbReference type="Pfam" id="PF01694"/>
    </source>
</evidence>
<dbReference type="AlphaFoldDB" id="A0A223MYL6"/>
<dbReference type="InterPro" id="IPR023826">
    <property type="entry name" value="Rhom-like_SP_proteobac"/>
</dbReference>
<dbReference type="PANTHER" id="PTHR43731">
    <property type="entry name" value="RHOMBOID PROTEASE"/>
    <property type="match status" value="1"/>
</dbReference>
<reference evidence="7 8" key="1">
    <citation type="submission" date="2017-08" db="EMBL/GenBank/DDBJ databases">
        <title>The Vibrio qinghaiensis sp.-Q67 is a luminous bacteria isolated firstly from Qinghai lake, Qinghai province, China, which has been proved to be very sensitive to detect environmental and food pollutants. Therefore, complete genome analysis of V. qinghaiensis sp.-Q67 highlights the potential application of this strain on detection of hazards in the contaminated environments.</title>
        <authorList>
            <person name="Gong L."/>
        </authorList>
    </citation>
    <scope>NUCLEOTIDE SEQUENCE [LARGE SCALE GENOMIC DNA]</scope>
    <source>
        <strain evidence="7 8">Q67</strain>
    </source>
</reference>
<evidence type="ECO:0000256" key="5">
    <source>
        <dbReference type="SAM" id="Phobius"/>
    </source>
</evidence>
<feature type="transmembrane region" description="Helical" evidence="5">
    <location>
        <begin position="89"/>
        <end position="106"/>
    </location>
</feature>
<gene>
    <name evidence="7" type="primary">rrtA</name>
    <name evidence="7" type="ORF">CCZ37_08635</name>
</gene>